<comment type="caution">
    <text evidence="6">The sequence shown here is derived from an EMBL/GenBank/DDBJ whole genome shotgun (WGS) entry which is preliminary data.</text>
</comment>
<keyword evidence="4" id="KW-0680">Restriction system</keyword>
<dbReference type="Proteomes" id="UP000076796">
    <property type="component" value="Unassembled WGS sequence"/>
</dbReference>
<dbReference type="GO" id="GO:0009307">
    <property type="term" value="P:DNA restriction-modification system"/>
    <property type="evidence" value="ECO:0007669"/>
    <property type="project" value="UniProtKB-KW"/>
</dbReference>
<dbReference type="InterPro" id="IPR029063">
    <property type="entry name" value="SAM-dependent_MTases_sf"/>
</dbReference>
<evidence type="ECO:0000256" key="1">
    <source>
        <dbReference type="ARBA" id="ARBA00022603"/>
    </source>
</evidence>
<reference evidence="6" key="1">
    <citation type="journal article" date="2016" name="Genome Announc.">
        <title>Draft genomes of two strains of Paenibacillus glucanolyticus with capability to degrade lignocellulose.</title>
        <authorList>
            <person name="Mathews S.L."/>
            <person name="Pawlak J."/>
            <person name="Grunden A.M."/>
        </authorList>
    </citation>
    <scope>NUCLEOTIDE SEQUENCE [LARGE SCALE GENOMIC DNA]</scope>
    <source>
        <strain evidence="6">SLM1</strain>
    </source>
</reference>
<dbReference type="InterPro" id="IPR018117">
    <property type="entry name" value="C5_DNA_meth_AS"/>
</dbReference>
<proteinExistence type="inferred from homology"/>
<dbReference type="InterPro" id="IPR001525">
    <property type="entry name" value="C5_MeTfrase"/>
</dbReference>
<organism evidence="6 7">
    <name type="scientific">Paenibacillus glucanolyticus</name>
    <dbReference type="NCBI Taxonomy" id="59843"/>
    <lineage>
        <taxon>Bacteria</taxon>
        <taxon>Bacillati</taxon>
        <taxon>Bacillota</taxon>
        <taxon>Bacilli</taxon>
        <taxon>Bacillales</taxon>
        <taxon>Paenibacillaceae</taxon>
        <taxon>Paenibacillus</taxon>
    </lineage>
</organism>
<name>A0A168EW60_9BACL</name>
<dbReference type="RefSeq" id="WP_063477390.1">
    <property type="nucleotide sequence ID" value="NZ_JBCMWP010000019.1"/>
</dbReference>
<evidence type="ECO:0000256" key="2">
    <source>
        <dbReference type="ARBA" id="ARBA00022679"/>
    </source>
</evidence>
<dbReference type="EMBL" id="LWMH01000001">
    <property type="protein sequence ID" value="KZS44886.1"/>
    <property type="molecule type" value="Genomic_DNA"/>
</dbReference>
<dbReference type="GO" id="GO:0032259">
    <property type="term" value="P:methylation"/>
    <property type="evidence" value="ECO:0007669"/>
    <property type="project" value="UniProtKB-KW"/>
</dbReference>
<dbReference type="PROSITE" id="PS51679">
    <property type="entry name" value="SAM_MT_C5"/>
    <property type="match status" value="1"/>
</dbReference>
<evidence type="ECO:0000256" key="5">
    <source>
        <dbReference type="PROSITE-ProRule" id="PRU01016"/>
    </source>
</evidence>
<evidence type="ECO:0000313" key="7">
    <source>
        <dbReference type="Proteomes" id="UP000076796"/>
    </source>
</evidence>
<feature type="active site" evidence="5">
    <location>
        <position position="77"/>
    </location>
</feature>
<dbReference type="Gene3D" id="3.40.50.150">
    <property type="entry name" value="Vaccinia Virus protein VP39"/>
    <property type="match status" value="1"/>
</dbReference>
<comment type="similarity">
    <text evidence="5">Belongs to the class I-like SAM-binding methyltransferase superfamily. C5-methyltransferase family.</text>
</comment>
<keyword evidence="2 5" id="KW-0808">Transferase</keyword>
<keyword evidence="3 5" id="KW-0949">S-adenosyl-L-methionine</keyword>
<evidence type="ECO:0000256" key="3">
    <source>
        <dbReference type="ARBA" id="ARBA00022691"/>
    </source>
</evidence>
<evidence type="ECO:0000256" key="4">
    <source>
        <dbReference type="ARBA" id="ARBA00022747"/>
    </source>
</evidence>
<dbReference type="SUPFAM" id="SSF53335">
    <property type="entry name" value="S-adenosyl-L-methionine-dependent methyltransferases"/>
    <property type="match status" value="1"/>
</dbReference>
<accession>A0A168EW60</accession>
<dbReference type="Pfam" id="PF00145">
    <property type="entry name" value="DNA_methylase"/>
    <property type="match status" value="1"/>
</dbReference>
<dbReference type="AlphaFoldDB" id="A0A168EW60"/>
<dbReference type="GO" id="GO:0008168">
    <property type="term" value="F:methyltransferase activity"/>
    <property type="evidence" value="ECO:0007669"/>
    <property type="project" value="UniProtKB-KW"/>
</dbReference>
<keyword evidence="7" id="KW-1185">Reference proteome</keyword>
<sequence>MPNVQGKYTIASLFSGAGFLDLSFRDSFEIIWANEFCRPAAESYVANIGNHIRVGDINDITTNEIPYADVFIGGPPCQDYSSSGKNRGECE</sequence>
<keyword evidence="1 5" id="KW-0489">Methyltransferase</keyword>
<protein>
    <submittedName>
        <fullName evidence="6">Uncharacterized protein</fullName>
    </submittedName>
</protein>
<dbReference type="PROSITE" id="PS00094">
    <property type="entry name" value="C5_MTASE_1"/>
    <property type="match status" value="1"/>
</dbReference>
<gene>
    <name evidence="6" type="ORF">AWU65_02570</name>
</gene>
<evidence type="ECO:0000313" key="6">
    <source>
        <dbReference type="EMBL" id="KZS44886.1"/>
    </source>
</evidence>
<dbReference type="OrthoDB" id="9813719at2"/>